<sequence>MGKPDINNYEELLQEKERLKVRLQMSKAKIGASFNALKDELNPFAAIGGIARNTLKGNTTNPLVKFGIKRSVEFFIGKVLLKRAGWLPRLVVPFVVREATTRMVGRKIDKKLAALLRKAAASIRETEIPSSITKK</sequence>
<proteinExistence type="predicted"/>
<evidence type="ECO:0000313" key="1">
    <source>
        <dbReference type="EMBL" id="MEE6187742.1"/>
    </source>
</evidence>
<gene>
    <name evidence="1" type="ORF">V2H41_10705</name>
</gene>
<accession>A0ABU7RIY8</accession>
<reference evidence="1 2" key="1">
    <citation type="submission" date="2024-01" db="EMBL/GenBank/DDBJ databases">
        <title>Niabella digestum sp. nov., isolated from waste digestion system.</title>
        <authorList>
            <person name="Zhang L."/>
        </authorList>
    </citation>
    <scope>NUCLEOTIDE SEQUENCE [LARGE SCALE GENOMIC DNA]</scope>
    <source>
        <strain evidence="1 2">A18</strain>
    </source>
</reference>
<organism evidence="1 2">
    <name type="scientific">Niabella digestorum</name>
    <dbReference type="NCBI Taxonomy" id="3117701"/>
    <lineage>
        <taxon>Bacteria</taxon>
        <taxon>Pseudomonadati</taxon>
        <taxon>Bacteroidota</taxon>
        <taxon>Chitinophagia</taxon>
        <taxon>Chitinophagales</taxon>
        <taxon>Chitinophagaceae</taxon>
        <taxon>Niabella</taxon>
    </lineage>
</organism>
<evidence type="ECO:0008006" key="3">
    <source>
        <dbReference type="Google" id="ProtNLM"/>
    </source>
</evidence>
<evidence type="ECO:0000313" key="2">
    <source>
        <dbReference type="Proteomes" id="UP001357452"/>
    </source>
</evidence>
<dbReference type="EMBL" id="JAZGLY010000006">
    <property type="protein sequence ID" value="MEE6187742.1"/>
    <property type="molecule type" value="Genomic_DNA"/>
</dbReference>
<keyword evidence="2" id="KW-1185">Reference proteome</keyword>
<dbReference type="Proteomes" id="UP001357452">
    <property type="component" value="Unassembled WGS sequence"/>
</dbReference>
<protein>
    <recommendedName>
        <fullName evidence="3">Phage protein, HK97 gp10 family</fullName>
    </recommendedName>
</protein>
<dbReference type="RefSeq" id="WP_330975149.1">
    <property type="nucleotide sequence ID" value="NZ_JAZGLY010000006.1"/>
</dbReference>
<comment type="caution">
    <text evidence="1">The sequence shown here is derived from an EMBL/GenBank/DDBJ whole genome shotgun (WGS) entry which is preliminary data.</text>
</comment>
<name>A0ABU7RIY8_9BACT</name>